<dbReference type="InterPro" id="IPR013424">
    <property type="entry name" value="Ice-binding_C"/>
</dbReference>
<organism evidence="2 3">
    <name type="scientific">Roseateles depolymerans</name>
    <dbReference type="NCBI Taxonomy" id="76731"/>
    <lineage>
        <taxon>Bacteria</taxon>
        <taxon>Pseudomonadati</taxon>
        <taxon>Pseudomonadota</taxon>
        <taxon>Betaproteobacteria</taxon>
        <taxon>Burkholderiales</taxon>
        <taxon>Sphaerotilaceae</taxon>
        <taxon>Roseateles</taxon>
    </lineage>
</organism>
<evidence type="ECO:0000313" key="3">
    <source>
        <dbReference type="Proteomes" id="UP000060699"/>
    </source>
</evidence>
<gene>
    <name evidence="2" type="ORF">RD2015_1807</name>
</gene>
<protein>
    <recommendedName>
        <fullName evidence="1">Ice-binding protein C-terminal domain-containing protein</fullName>
    </recommendedName>
</protein>
<accession>A0A0U3NCS9</accession>
<keyword evidence="3" id="KW-1185">Reference proteome</keyword>
<feature type="domain" description="Ice-binding protein C-terminal" evidence="1">
    <location>
        <begin position="292"/>
        <end position="314"/>
    </location>
</feature>
<dbReference type="NCBIfam" id="TIGR02595">
    <property type="entry name" value="PEP_CTERM"/>
    <property type="match status" value="1"/>
</dbReference>
<dbReference type="Proteomes" id="UP000060699">
    <property type="component" value="Chromosome"/>
</dbReference>
<evidence type="ECO:0000259" key="1">
    <source>
        <dbReference type="Pfam" id="PF07589"/>
    </source>
</evidence>
<dbReference type="EMBL" id="CP013729">
    <property type="protein sequence ID" value="ALV06288.1"/>
    <property type="molecule type" value="Genomic_DNA"/>
</dbReference>
<dbReference type="RefSeq" id="WP_058934603.1">
    <property type="nucleotide sequence ID" value="NZ_CP013729.1"/>
</dbReference>
<dbReference type="KEGG" id="rdp:RD2015_1807"/>
<reference evidence="2 3" key="1">
    <citation type="submission" date="2015-12" db="EMBL/GenBank/DDBJ databases">
        <title>Complete genome of Roseateles depolymerans KCTC 42856.</title>
        <authorList>
            <person name="Kim K.M."/>
        </authorList>
    </citation>
    <scope>NUCLEOTIDE SEQUENCE [LARGE SCALE GENOMIC DNA]</scope>
    <source>
        <strain evidence="2 3">KCTC 42856</strain>
    </source>
</reference>
<proteinExistence type="predicted"/>
<dbReference type="OrthoDB" id="5796914at2"/>
<dbReference type="AlphaFoldDB" id="A0A0U3NCS9"/>
<dbReference type="Pfam" id="PF07589">
    <property type="entry name" value="PEP-CTERM"/>
    <property type="match status" value="1"/>
</dbReference>
<name>A0A0U3NCS9_9BURK</name>
<sequence precursor="true">MFKQAKLALAALVVVGAAAAPALASPLYINTGSDFNFEPNGSTTTAVFDQLGYSGTLATSIYLGNPATPGTTVVDTNIPSIMSFYGFSAGSKTAIDGSTPLSFSFPNIPSQNNIDTLNNPSAPDLNGFTGGEAFPQYGAGAIGGLGGAWGLTYAYQIVGTTVDKDGDGVSDTVEYNTGVFSLYYQSAATDPNNNKEVLRLVVESSEVTDANLYIKGVVDYSYAAGDSFIQNFFNSGEGLGSLYSNWLNNPISVSWILDTNVDPPLATPSQLWNSGSALIRQSGLDGSVTLNVPEPGSLALVGLALAGLGFAQRRRSVK</sequence>
<evidence type="ECO:0000313" key="2">
    <source>
        <dbReference type="EMBL" id="ALV06288.1"/>
    </source>
</evidence>